<sequence length="43" mass="5096">MRCIAPAMHLIFSCLSLLIFPKNICRYKNNQIILLLIYRNDKT</sequence>
<proteinExistence type="predicted"/>
<reference evidence="1" key="1">
    <citation type="submission" date="2007-06" db="EMBL/GenBank/DDBJ databases">
        <authorList>
            <person name="Fulton L."/>
            <person name="Clifton S."/>
            <person name="Fulton B."/>
            <person name="Xu J."/>
            <person name="Minx P."/>
            <person name="Pepin K.H."/>
            <person name="Johnson M."/>
            <person name="Thiruvilangam P."/>
            <person name="Bhonagiri V."/>
            <person name="Nash W.E."/>
            <person name="Mardis E.R."/>
            <person name="Wilson R.K."/>
        </authorList>
    </citation>
    <scope>NUCLEOTIDE SEQUENCE [LARGE SCALE GENOMIC DNA]</scope>
    <source>
        <strain evidence="1">ATCC 8492</strain>
    </source>
</reference>
<comment type="caution">
    <text evidence="1">The sequence shown here is derived from an EMBL/GenBank/DDBJ whole genome shotgun (WGS) entry which is preliminary data.</text>
</comment>
<evidence type="ECO:0000313" key="1">
    <source>
        <dbReference type="EMBL" id="EDO54883.1"/>
    </source>
</evidence>
<keyword evidence="2" id="KW-1185">Reference proteome</keyword>
<accession>A0ABC9NE07</accession>
<dbReference type="EMBL" id="AAYH02000040">
    <property type="protein sequence ID" value="EDO54883.1"/>
    <property type="molecule type" value="Genomic_DNA"/>
</dbReference>
<name>A0ABC9NE07_BACUC</name>
<dbReference type="Proteomes" id="UP000004110">
    <property type="component" value="Unassembled WGS sequence"/>
</dbReference>
<reference evidence="1" key="2">
    <citation type="submission" date="2013-11" db="EMBL/GenBank/DDBJ databases">
        <title>Draft genome sequence of Bacteroides uniformis (ATCC 8492).</title>
        <authorList>
            <person name="Sudarsanam P."/>
            <person name="Ley R."/>
            <person name="Guruge J."/>
            <person name="Turnbaugh P.J."/>
            <person name="Mahowald M."/>
            <person name="Liep D."/>
            <person name="Gordon J."/>
        </authorList>
    </citation>
    <scope>NUCLEOTIDE SEQUENCE</scope>
    <source>
        <strain evidence="1">ATCC 8492</strain>
    </source>
</reference>
<protein>
    <submittedName>
        <fullName evidence="1">Uncharacterized protein</fullName>
    </submittedName>
</protein>
<evidence type="ECO:0000313" key="2">
    <source>
        <dbReference type="Proteomes" id="UP000004110"/>
    </source>
</evidence>
<gene>
    <name evidence="1" type="ORF">BACUNI_01405</name>
</gene>
<organism evidence="1 2">
    <name type="scientific">Bacteroides uniformis (strain ATCC 8492 / DSM 6597 / CCUG 4942 / CIP 103695 / JCM 5828 / KCTC 5204 / NCTC 13054 / VPI 0061)</name>
    <dbReference type="NCBI Taxonomy" id="411479"/>
    <lineage>
        <taxon>Bacteria</taxon>
        <taxon>Pseudomonadati</taxon>
        <taxon>Bacteroidota</taxon>
        <taxon>Bacteroidia</taxon>
        <taxon>Bacteroidales</taxon>
        <taxon>Bacteroidaceae</taxon>
        <taxon>Bacteroides</taxon>
    </lineage>
</organism>
<dbReference type="AlphaFoldDB" id="A0ABC9NE07"/>